<gene>
    <name evidence="1" type="ORF">HU758_007065</name>
</gene>
<comment type="caution">
    <text evidence="1">The sequence shown here is derived from an EMBL/GenBank/DDBJ whole genome shotgun (WGS) entry which is preliminary data.</text>
</comment>
<accession>A0ACC5UKN7</accession>
<evidence type="ECO:0000313" key="2">
    <source>
        <dbReference type="Proteomes" id="UP000624243"/>
    </source>
</evidence>
<name>A0ACC5UKN7_9PSED</name>
<proteinExistence type="predicted"/>
<organism evidence="1 2">
    <name type="scientific">Pseudomonas kurunegalensis</name>
    <dbReference type="NCBI Taxonomy" id="485880"/>
    <lineage>
        <taxon>Bacteria</taxon>
        <taxon>Pseudomonadati</taxon>
        <taxon>Pseudomonadota</taxon>
        <taxon>Gammaproteobacteria</taxon>
        <taxon>Pseudomonadales</taxon>
        <taxon>Pseudomonadaceae</taxon>
        <taxon>Pseudomonas</taxon>
    </lineage>
</organism>
<protein>
    <submittedName>
        <fullName evidence="1">Uncharacterized protein</fullName>
    </submittedName>
</protein>
<dbReference type="Proteomes" id="UP000624243">
    <property type="component" value="Unassembled WGS sequence"/>
</dbReference>
<reference evidence="1 2" key="1">
    <citation type="journal article" date="2020" name="Microorganisms">
        <title>Reliable Identification of Environmental Pseudomonas Isolates Using the rpoD Gene.</title>
        <authorList>
            <consortium name="The Broad Institute Genome Sequencing Platform"/>
            <person name="Girard L."/>
            <person name="Lood C."/>
            <person name="Rokni-Zadeh H."/>
            <person name="van Noort V."/>
            <person name="Lavigne R."/>
            <person name="De Mot R."/>
        </authorList>
    </citation>
    <scope>NUCLEOTIDE SEQUENCE [LARGE SCALE GENOMIC DNA]</scope>
    <source>
        <strain evidence="1 2">RW1P2</strain>
    </source>
</reference>
<dbReference type="EMBL" id="JABWSB020000003">
    <property type="protein sequence ID" value="MBV4514960.1"/>
    <property type="molecule type" value="Genomic_DNA"/>
</dbReference>
<evidence type="ECO:0000313" key="1">
    <source>
        <dbReference type="EMBL" id="MBV4514960.1"/>
    </source>
</evidence>
<keyword evidence="2" id="KW-1185">Reference proteome</keyword>
<sequence>MFPILNVSKKMPKRILALSAIALMAGCTNTPSPELMSMPGVKTKVVNDGYGTIVFDSVDFERSPDSKEEMLSACMSKSISRPEGAPVSDKSGVQLSGVESAERQGYDMPFRYTLVASYGSPARYHFDRIQHAQDGAYGRPLGAANVYTPVNVYRALESVVDRIESCKKTAQ</sequence>